<dbReference type="Pfam" id="PF10134">
    <property type="entry name" value="RPA"/>
    <property type="match status" value="1"/>
</dbReference>
<feature type="region of interest" description="Disordered" evidence="1">
    <location>
        <begin position="463"/>
        <end position="483"/>
    </location>
</feature>
<comment type="caution">
    <text evidence="2">The sequence shown here is derived from an EMBL/GenBank/DDBJ whole genome shotgun (WGS) entry which is preliminary data.</text>
</comment>
<dbReference type="InterPro" id="IPR018777">
    <property type="entry name" value="Replication_initiator_prot_A"/>
</dbReference>
<evidence type="ECO:0000313" key="3">
    <source>
        <dbReference type="Proteomes" id="UP000634308"/>
    </source>
</evidence>
<evidence type="ECO:0000313" key="2">
    <source>
        <dbReference type="EMBL" id="GGR64651.1"/>
    </source>
</evidence>
<proteinExistence type="predicted"/>
<sequence>MADKGIKRFDELNIARLSLISVQERIPANYRDWSVELEDGDRRYRVTCQALPEYGVPHGIDTDISAALVNLYIDQGSPADGAVTCTPYQLLQMAGLDTSGRYYTSLDESLKRLTTTTYFISEGWRDHPRGRWTNVNFRYIDRIEFTSGQAEKLDASSVLRITLPQEISRSVRAGYIKSLDLSFMQTLKRPPTRALYRLLDAQRRDPENPDAVAMAYQVGLMEWAEACKIVTDRPSMAQRTLDAAHEELIEKGFLKNVEYLGRGKKKMLQYTFGEAFIPPDPALLQELADLGVTQTRALQLVREHGEQTVDDAVVRCKAILAAGYKPRSKPAFFVDVLKNPGKYQLPEGVAEPQKPAVKGQGGKARGSGQPSLFEAPLRASEEEADTEAVLLSLPREKQVEEVMRTLTFLLRNDLKLQELDLLRLTLDEGLEDPLEIKAWAIKGISSGQKSAVVRDLRARLSLNEQAMKDQPAPPAKATTRPAR</sequence>
<gene>
    <name evidence="2" type="ORF">GCM10008959_28560</name>
</gene>
<dbReference type="EMBL" id="BMQM01000020">
    <property type="protein sequence ID" value="GGR64651.1"/>
    <property type="molecule type" value="Genomic_DNA"/>
</dbReference>
<dbReference type="RefSeq" id="WP_189065663.1">
    <property type="nucleotide sequence ID" value="NZ_BMQM01000020.1"/>
</dbReference>
<feature type="region of interest" description="Disordered" evidence="1">
    <location>
        <begin position="345"/>
        <end position="371"/>
    </location>
</feature>
<organism evidence="2 3">
    <name type="scientific">Deinococcus seoulensis</name>
    <dbReference type="NCBI Taxonomy" id="1837379"/>
    <lineage>
        <taxon>Bacteria</taxon>
        <taxon>Thermotogati</taxon>
        <taxon>Deinococcota</taxon>
        <taxon>Deinococci</taxon>
        <taxon>Deinococcales</taxon>
        <taxon>Deinococcaceae</taxon>
        <taxon>Deinococcus</taxon>
    </lineage>
</organism>
<dbReference type="Proteomes" id="UP000634308">
    <property type="component" value="Unassembled WGS sequence"/>
</dbReference>
<accession>A0ABQ2RWT7</accession>
<protein>
    <recommendedName>
        <fullName evidence="4">Plasmid replication initiator protein</fullName>
    </recommendedName>
</protein>
<name>A0ABQ2RWT7_9DEIO</name>
<evidence type="ECO:0008006" key="4">
    <source>
        <dbReference type="Google" id="ProtNLM"/>
    </source>
</evidence>
<reference evidence="3" key="1">
    <citation type="journal article" date="2019" name="Int. J. Syst. Evol. Microbiol.">
        <title>The Global Catalogue of Microorganisms (GCM) 10K type strain sequencing project: providing services to taxonomists for standard genome sequencing and annotation.</title>
        <authorList>
            <consortium name="The Broad Institute Genomics Platform"/>
            <consortium name="The Broad Institute Genome Sequencing Center for Infectious Disease"/>
            <person name="Wu L."/>
            <person name="Ma J."/>
        </authorList>
    </citation>
    <scope>NUCLEOTIDE SEQUENCE [LARGE SCALE GENOMIC DNA]</scope>
    <source>
        <strain evidence="3">JCM 31404</strain>
    </source>
</reference>
<keyword evidence="3" id="KW-1185">Reference proteome</keyword>
<evidence type="ECO:0000256" key="1">
    <source>
        <dbReference type="SAM" id="MobiDB-lite"/>
    </source>
</evidence>